<evidence type="ECO:0000313" key="3">
    <source>
        <dbReference type="EMBL" id="GHC16875.1"/>
    </source>
</evidence>
<dbReference type="EMBL" id="BMZM01000001">
    <property type="protein sequence ID" value="GHC16875.1"/>
    <property type="molecule type" value="Genomic_DNA"/>
</dbReference>
<evidence type="ECO:0000313" key="4">
    <source>
        <dbReference type="Proteomes" id="UP000604243"/>
    </source>
</evidence>
<feature type="transmembrane region" description="Helical" evidence="2">
    <location>
        <begin position="181"/>
        <end position="204"/>
    </location>
</feature>
<dbReference type="Gene3D" id="1.10.4160.10">
    <property type="entry name" value="Hydantoin permease"/>
    <property type="match status" value="1"/>
</dbReference>
<keyword evidence="2" id="KW-0472">Membrane</keyword>
<feature type="transmembrane region" description="Helical" evidence="2">
    <location>
        <begin position="377"/>
        <end position="398"/>
    </location>
</feature>
<dbReference type="PANTHER" id="PTHR30569">
    <property type="entry name" value="CYTOSINE TRANSPORTER CODB"/>
    <property type="match status" value="1"/>
</dbReference>
<feature type="transmembrane region" description="Helical" evidence="2">
    <location>
        <begin position="504"/>
        <end position="523"/>
    </location>
</feature>
<feature type="transmembrane region" description="Helical" evidence="2">
    <location>
        <begin position="443"/>
        <end position="466"/>
    </location>
</feature>
<sequence length="584" mass="63901">MTSKTSSRHAGQTRNTDELERTRIPPSRQLSGKYFLGSFAGEHVAGTEFVIGASLVALGVSTGDLLLGLLLGNLMAVLSWAWVCTPIATRSRMTLYWYIERLAGKRFAWMYNLLNGLIFAVISGAMITVSASAFRVVTGIPTQTGWYPESVSFVILALFVGAITVWLTLKGFKLIANFSTVCAPWMAVMFVASGIVSIGILLQLGEQQGVIGLSNVVDQFVWTGTTPAGDPGISVWIIAAWAWGANMPQHLGMSDMSTLRFARKTSYGYFSAAGMYIGHFVAWLCSGLMGATAAMLAQSQLIDMDPGGVAFRILGIMGLLAVVIAGWTTSIPCLYRAGLAFQSIFPRYSRTQVTLAVGSLTTVIACSPFVFNQWLNVLSYFIMLIAPIGGIIAAEHFILPRQGIRPFWREHQKNIDNVPAFVTWGMSVAVGVILMSLDAIHLFTLFIPVWLTSLVGYPLICVLMGARRESKGDLHLAAYGPVTPEEIAGDKPPATVPVQRRNPWYYLALACLVVILAIAVASYMSHKPLGFLSTFRWLIIAPTVVYFIAATQWMKGRRRVRSDVASYKRQWQKTAVTSDNTPHR</sequence>
<keyword evidence="2" id="KW-0812">Transmembrane</keyword>
<evidence type="ECO:0000256" key="1">
    <source>
        <dbReference type="SAM" id="MobiDB-lite"/>
    </source>
</evidence>
<feature type="transmembrane region" description="Helical" evidence="2">
    <location>
        <begin position="529"/>
        <end position="549"/>
    </location>
</feature>
<reference evidence="4" key="1">
    <citation type="journal article" date="2019" name="Int. J. Syst. Evol. Microbiol.">
        <title>The Global Catalogue of Microorganisms (GCM) 10K type strain sequencing project: providing services to taxonomists for standard genome sequencing and annotation.</title>
        <authorList>
            <consortium name="The Broad Institute Genomics Platform"/>
            <consortium name="The Broad Institute Genome Sequencing Center for Infectious Disease"/>
            <person name="Wu L."/>
            <person name="Ma J."/>
        </authorList>
    </citation>
    <scope>NUCLEOTIDE SEQUENCE [LARGE SCALE GENOMIC DNA]</scope>
    <source>
        <strain evidence="4">KCTC 42082</strain>
    </source>
</reference>
<feature type="transmembrane region" description="Helical" evidence="2">
    <location>
        <begin position="65"/>
        <end position="88"/>
    </location>
</feature>
<feature type="transmembrane region" description="Helical" evidence="2">
    <location>
        <begin position="151"/>
        <end position="169"/>
    </location>
</feature>
<feature type="transmembrane region" description="Helical" evidence="2">
    <location>
        <begin position="109"/>
        <end position="131"/>
    </location>
</feature>
<accession>A0ABQ3FB59</accession>
<feature type="transmembrane region" description="Helical" evidence="2">
    <location>
        <begin position="273"/>
        <end position="297"/>
    </location>
</feature>
<proteinExistence type="predicted"/>
<feature type="region of interest" description="Disordered" evidence="1">
    <location>
        <begin position="1"/>
        <end position="22"/>
    </location>
</feature>
<comment type="caution">
    <text evidence="3">The sequence shown here is derived from an EMBL/GenBank/DDBJ whole genome shotgun (WGS) entry which is preliminary data.</text>
</comment>
<dbReference type="Proteomes" id="UP000604243">
    <property type="component" value="Unassembled WGS sequence"/>
</dbReference>
<name>A0ABQ3FB59_9GAMM</name>
<feature type="transmembrane region" description="Helical" evidence="2">
    <location>
        <begin position="353"/>
        <end position="371"/>
    </location>
</feature>
<feature type="transmembrane region" description="Helical" evidence="2">
    <location>
        <begin position="418"/>
        <end position="437"/>
    </location>
</feature>
<feature type="compositionally biased region" description="Polar residues" evidence="1">
    <location>
        <begin position="1"/>
        <end position="14"/>
    </location>
</feature>
<feature type="transmembrane region" description="Helical" evidence="2">
    <location>
        <begin position="309"/>
        <end position="332"/>
    </location>
</feature>
<protein>
    <submittedName>
        <fullName evidence="3">Membrane protein</fullName>
    </submittedName>
</protein>
<evidence type="ECO:0000256" key="2">
    <source>
        <dbReference type="SAM" id="Phobius"/>
    </source>
</evidence>
<dbReference type="RefSeq" id="WP_189514748.1">
    <property type="nucleotide sequence ID" value="NZ_BMZM01000001.1"/>
</dbReference>
<feature type="transmembrane region" description="Helical" evidence="2">
    <location>
        <begin position="233"/>
        <end position="252"/>
    </location>
</feature>
<organism evidence="3 4">
    <name type="scientific">Kushneria pakistanensis</name>
    <dbReference type="NCBI Taxonomy" id="1508770"/>
    <lineage>
        <taxon>Bacteria</taxon>
        <taxon>Pseudomonadati</taxon>
        <taxon>Pseudomonadota</taxon>
        <taxon>Gammaproteobacteria</taxon>
        <taxon>Oceanospirillales</taxon>
        <taxon>Halomonadaceae</taxon>
        <taxon>Kushneria</taxon>
    </lineage>
</organism>
<gene>
    <name evidence="3" type="ORF">GCM10010082_04810</name>
</gene>
<dbReference type="InterPro" id="IPR030191">
    <property type="entry name" value="CodB"/>
</dbReference>
<keyword evidence="4" id="KW-1185">Reference proteome</keyword>
<feature type="transmembrane region" description="Helical" evidence="2">
    <location>
        <begin position="34"/>
        <end position="59"/>
    </location>
</feature>
<keyword evidence="2" id="KW-1133">Transmembrane helix</keyword>
<dbReference type="PANTHER" id="PTHR30569:SF0">
    <property type="entry name" value="CYTOSINE PERMEASE"/>
    <property type="match status" value="1"/>
</dbReference>